<name>E5R436_LEPMJ</name>
<protein>
    <submittedName>
        <fullName evidence="1">Predicted protein</fullName>
    </submittedName>
</protein>
<dbReference type="EMBL" id="FP929083">
    <property type="protein sequence ID" value="CBX91813.1"/>
    <property type="molecule type" value="Genomic_DNA"/>
</dbReference>
<dbReference type="GeneID" id="13284814"/>
<keyword evidence="2" id="KW-1185">Reference proteome</keyword>
<dbReference type="InParanoid" id="E5R436"/>
<reference evidence="2" key="1">
    <citation type="journal article" date="2011" name="Nat. Commun.">
        <title>Effector diversification within compartments of the Leptosphaeria maculans genome affected by Repeat-Induced Point mutations.</title>
        <authorList>
            <person name="Rouxel T."/>
            <person name="Grandaubert J."/>
            <person name="Hane J.K."/>
            <person name="Hoede C."/>
            <person name="van de Wouw A.P."/>
            <person name="Couloux A."/>
            <person name="Dominguez V."/>
            <person name="Anthouard V."/>
            <person name="Bally P."/>
            <person name="Bourras S."/>
            <person name="Cozijnsen A.J."/>
            <person name="Ciuffetti L.M."/>
            <person name="Degrave A."/>
            <person name="Dilmaghani A."/>
            <person name="Duret L."/>
            <person name="Fudal I."/>
            <person name="Goodwin S.B."/>
            <person name="Gout L."/>
            <person name="Glaser N."/>
            <person name="Linglin J."/>
            <person name="Kema G.H.J."/>
            <person name="Lapalu N."/>
            <person name="Lawrence C.B."/>
            <person name="May K."/>
            <person name="Meyer M."/>
            <person name="Ollivier B."/>
            <person name="Poulain J."/>
            <person name="Schoch C.L."/>
            <person name="Simon A."/>
            <person name="Spatafora J.W."/>
            <person name="Stachowiak A."/>
            <person name="Turgeon B.G."/>
            <person name="Tyler B.M."/>
            <person name="Vincent D."/>
            <person name="Weissenbach J."/>
            <person name="Amselem J."/>
            <person name="Quesneville H."/>
            <person name="Oliver R.P."/>
            <person name="Wincker P."/>
            <person name="Balesdent M.-H."/>
            <person name="Howlett B.J."/>
        </authorList>
    </citation>
    <scope>NUCLEOTIDE SEQUENCE [LARGE SCALE GENOMIC DNA]</scope>
    <source>
        <strain evidence="2">JN3 / isolate v23.1.3 / race Av1-4-5-6-7-8</strain>
    </source>
</reference>
<accession>E5R436</accession>
<dbReference type="VEuPathDB" id="FungiDB:LEMA_P045190.1"/>
<dbReference type="Proteomes" id="UP000002668">
    <property type="component" value="Genome"/>
</dbReference>
<dbReference type="AlphaFoldDB" id="E5R436"/>
<sequence>MCPIYGSVLLKRDDRFAPNAGFGLKGKRGRTVGLLVCRARQGGMGWWFGLGVGVDRCHAFSPTQAILATEPYAYSLTQDTDAGQDFDDDPLGFVQYAEGEGLGVDDRCGVGGGGRLLGQRK</sequence>
<proteinExistence type="predicted"/>
<evidence type="ECO:0000313" key="2">
    <source>
        <dbReference type="Proteomes" id="UP000002668"/>
    </source>
</evidence>
<organism evidence="2">
    <name type="scientific">Leptosphaeria maculans (strain JN3 / isolate v23.1.3 / race Av1-4-5-6-7-8)</name>
    <name type="common">Blackleg fungus</name>
    <name type="synonym">Phoma lingam</name>
    <dbReference type="NCBI Taxonomy" id="985895"/>
    <lineage>
        <taxon>Eukaryota</taxon>
        <taxon>Fungi</taxon>
        <taxon>Dikarya</taxon>
        <taxon>Ascomycota</taxon>
        <taxon>Pezizomycotina</taxon>
        <taxon>Dothideomycetes</taxon>
        <taxon>Pleosporomycetidae</taxon>
        <taxon>Pleosporales</taxon>
        <taxon>Pleosporineae</taxon>
        <taxon>Leptosphaeriaceae</taxon>
        <taxon>Plenodomus</taxon>
        <taxon>Plenodomus lingam/Leptosphaeria maculans species complex</taxon>
    </lineage>
</organism>
<dbReference type="HOGENOM" id="CLU_2038480_0_0_1"/>
<gene>
    <name evidence="1" type="ORF">LEMA_P045190.1</name>
</gene>
<evidence type="ECO:0000313" key="1">
    <source>
        <dbReference type="EMBL" id="CBX91813.1"/>
    </source>
</evidence>